<dbReference type="GO" id="GO:0016405">
    <property type="term" value="F:CoA-ligase activity"/>
    <property type="evidence" value="ECO:0007669"/>
    <property type="project" value="TreeGrafter"/>
</dbReference>
<dbReference type="InterPro" id="IPR022050">
    <property type="entry name" value="T_hemolysin"/>
</dbReference>
<dbReference type="Pfam" id="PF12261">
    <property type="entry name" value="T_hemolysin"/>
    <property type="match status" value="1"/>
</dbReference>
<keyword evidence="3" id="KW-1185">Reference proteome</keyword>
<dbReference type="InterPro" id="IPR042099">
    <property type="entry name" value="ANL_N_sf"/>
</dbReference>
<dbReference type="Pfam" id="PF00501">
    <property type="entry name" value="AMP-binding"/>
    <property type="match status" value="1"/>
</dbReference>
<gene>
    <name evidence="2" type="primary">fadD15</name>
    <name evidence="2" type="ORF">SPIL2461_LOCUS11460</name>
</gene>
<dbReference type="InterPro" id="IPR000873">
    <property type="entry name" value="AMP-dep_synth/lig_dom"/>
</dbReference>
<dbReference type="PROSITE" id="PS00455">
    <property type="entry name" value="AMP_BINDING"/>
    <property type="match status" value="1"/>
</dbReference>
<dbReference type="Proteomes" id="UP000649617">
    <property type="component" value="Unassembled WGS sequence"/>
</dbReference>
<dbReference type="Gene3D" id="3.40.50.12780">
    <property type="entry name" value="N-terminal domain of ligase-like"/>
    <property type="match status" value="1"/>
</dbReference>
<sequence>MKNHWSITRVEGEKRDEAFAFIAAQFEQHFGAIISDDSDELYAIYNNCGELDAAFGLNRCREKFFSNHYIDNLNLRLQDTFPDLLSTDKTVEFVHFSVRTPRLVCQLLPCLAEFLSMQTELLVCTATRELAAFFERKGIAPHILGKASLQQLPPNLQHGWGSYYEHAPTVRAESMLKKKLLAHVPASACLSDGHNTWSLTDLKSAATSWINKLDELNVRRVAFDLPNGFDWAALDIALLESDRVAIPIPSFFSTTQRNHTLKASGAEVMITLSESAAGAHSGTEVDFKRFDIAHRFDAEDVALPAGTALVTFTSGSTGEPKGVCLSAETLLQTANSLYETLKDQEIQQHLCVLPLTLLLENTAGLFANLLNGSTIYVPDLAEIGVQGSSQVDVGQFVKGIETFGPDSIIVVPALLLAITASAEFGLVTFKHFKFVAVGGGRVTPELLHRAAQQNIPVYEGYGLTECGSVITLNTPTAQKIGSVGRLLPHVKACIENEELIVTHPRMLGIIGDLDTCTKVATGDRVAIDADGYVTVYGRLKNTFITAYGRNVSPEWVESELQNELCISHAAVFGEAAQSNTALLLPRGEPTDAELDAAVSASNQRLPDYAQVGAWYRVTAADMNNYNGLTSNGRVRRQAWQDLFNHLTQPEKIGVTL</sequence>
<reference evidence="2" key="1">
    <citation type="submission" date="2021-02" db="EMBL/GenBank/DDBJ databases">
        <authorList>
            <person name="Dougan E. K."/>
            <person name="Rhodes N."/>
            <person name="Thang M."/>
            <person name="Chan C."/>
        </authorList>
    </citation>
    <scope>NUCLEOTIDE SEQUENCE</scope>
</reference>
<dbReference type="AlphaFoldDB" id="A0A812S428"/>
<dbReference type="SUPFAM" id="SSF56801">
    <property type="entry name" value="Acetyl-CoA synthetase-like"/>
    <property type="match status" value="1"/>
</dbReference>
<comment type="caution">
    <text evidence="2">The sequence shown here is derived from an EMBL/GenBank/DDBJ whole genome shotgun (WGS) entry which is preliminary data.</text>
</comment>
<proteinExistence type="predicted"/>
<feature type="domain" description="AMP-dependent synthetase/ligase" evidence="1">
    <location>
        <begin position="185"/>
        <end position="498"/>
    </location>
</feature>
<evidence type="ECO:0000313" key="3">
    <source>
        <dbReference type="Proteomes" id="UP000649617"/>
    </source>
</evidence>
<organism evidence="2 3">
    <name type="scientific">Symbiodinium pilosum</name>
    <name type="common">Dinoflagellate</name>
    <dbReference type="NCBI Taxonomy" id="2952"/>
    <lineage>
        <taxon>Eukaryota</taxon>
        <taxon>Sar</taxon>
        <taxon>Alveolata</taxon>
        <taxon>Dinophyceae</taxon>
        <taxon>Suessiales</taxon>
        <taxon>Symbiodiniaceae</taxon>
        <taxon>Symbiodinium</taxon>
    </lineage>
</organism>
<protein>
    <submittedName>
        <fullName evidence="2">FadD15 protein</fullName>
    </submittedName>
</protein>
<name>A0A812S428_SYMPI</name>
<evidence type="ECO:0000259" key="1">
    <source>
        <dbReference type="Pfam" id="PF00501"/>
    </source>
</evidence>
<accession>A0A812S428</accession>
<evidence type="ECO:0000313" key="2">
    <source>
        <dbReference type="EMBL" id="CAE7460048.1"/>
    </source>
</evidence>
<dbReference type="EMBL" id="CAJNIZ010022224">
    <property type="protein sequence ID" value="CAE7460048.1"/>
    <property type="molecule type" value="Genomic_DNA"/>
</dbReference>
<dbReference type="Pfam" id="PF23562">
    <property type="entry name" value="AMP-binding_C_3"/>
    <property type="match status" value="1"/>
</dbReference>
<dbReference type="PANTHER" id="PTHR24096">
    <property type="entry name" value="LONG-CHAIN-FATTY-ACID--COA LIGASE"/>
    <property type="match status" value="1"/>
</dbReference>
<dbReference type="InterPro" id="IPR020845">
    <property type="entry name" value="AMP-binding_CS"/>
</dbReference>
<dbReference type="OrthoDB" id="6509636at2759"/>